<dbReference type="SUPFAM" id="SSF56672">
    <property type="entry name" value="DNA/RNA polymerases"/>
    <property type="match status" value="1"/>
</dbReference>
<dbReference type="PANTHER" id="PTHR24559:SF430">
    <property type="entry name" value="RNA-DIRECTED DNA POLYMERASE"/>
    <property type="match status" value="1"/>
</dbReference>
<dbReference type="RefSeq" id="XP_071911807.1">
    <property type="nucleotide sequence ID" value="XM_072055706.1"/>
</dbReference>
<dbReference type="Proteomes" id="UP001652660">
    <property type="component" value="Chromosome 6e"/>
</dbReference>
<gene>
    <name evidence="3" type="primary">LOC140009620</name>
</gene>
<evidence type="ECO:0000313" key="3">
    <source>
        <dbReference type="RefSeq" id="XP_071911807.1"/>
    </source>
</evidence>
<feature type="domain" description="Reverse transcriptase" evidence="1">
    <location>
        <begin position="302"/>
        <end position="435"/>
    </location>
</feature>
<dbReference type="CDD" id="cd01647">
    <property type="entry name" value="RT_LTR"/>
    <property type="match status" value="1"/>
</dbReference>
<keyword evidence="2" id="KW-1185">Reference proteome</keyword>
<reference evidence="3" key="1">
    <citation type="submission" date="2025-08" db="UniProtKB">
        <authorList>
            <consortium name="RefSeq"/>
        </authorList>
    </citation>
    <scope>IDENTIFICATION</scope>
    <source>
        <tissue evidence="3">Leaves</tissue>
    </source>
</reference>
<organism evidence="2 3">
    <name type="scientific">Coffea arabica</name>
    <name type="common">Arabian coffee</name>
    <dbReference type="NCBI Taxonomy" id="13443"/>
    <lineage>
        <taxon>Eukaryota</taxon>
        <taxon>Viridiplantae</taxon>
        <taxon>Streptophyta</taxon>
        <taxon>Embryophyta</taxon>
        <taxon>Tracheophyta</taxon>
        <taxon>Spermatophyta</taxon>
        <taxon>Magnoliopsida</taxon>
        <taxon>eudicotyledons</taxon>
        <taxon>Gunneridae</taxon>
        <taxon>Pentapetalae</taxon>
        <taxon>asterids</taxon>
        <taxon>lamiids</taxon>
        <taxon>Gentianales</taxon>
        <taxon>Rubiaceae</taxon>
        <taxon>Ixoroideae</taxon>
        <taxon>Gardenieae complex</taxon>
        <taxon>Bertiereae - Coffeeae clade</taxon>
        <taxon>Coffeeae</taxon>
        <taxon>Coffea</taxon>
    </lineage>
</organism>
<accession>A0ABM4UWZ7</accession>
<dbReference type="InterPro" id="IPR053134">
    <property type="entry name" value="RNA-dir_DNA_polymerase"/>
</dbReference>
<proteinExistence type="predicted"/>
<name>A0ABM4UWZ7_COFAR</name>
<sequence length="442" mass="50226">MYEEIIYGPEDAVPLASNNHEAIVIEVVTCNYRVKKVYIDNGSAIDVLYYKAFRELQLEDKQLIPVRTPLIGFAGPPVRPKGMITLQVTIGESPRCRTVQVNFAVVKEPSSYNMILGRPTLNALRAVCSTLHLSMKFPTPEGVAEVQGDPEVARACYIATLKGKEKLVAQTVLLEPWEPTEKEERLETDENLLELLVNPERPDRVVKAGSGLNEQVRRALESLLEEYAEIFAWSADDMPGVPPELAVHKLHVDPSIRPVKQKKRNFAPERNEVVKEEVGKLLEARIVKEIHYPTWLANPVLVKKEDKAWRMCVDFTDLNKACPKDCYPLPRIDQLVDSTTGYEIFCFLDAFKGYHQIALDEEDQEKTAFITEYGTYCYTTMPFGLKNAGATYQRLVNKLFKNQIGRNMEVYVDDMLVKSRTQEQFVDDLREILTSYGARGCD</sequence>
<evidence type="ECO:0000313" key="2">
    <source>
        <dbReference type="Proteomes" id="UP001652660"/>
    </source>
</evidence>
<dbReference type="Gene3D" id="3.10.10.10">
    <property type="entry name" value="HIV Type 1 Reverse Transcriptase, subunit A, domain 1"/>
    <property type="match status" value="1"/>
</dbReference>
<protein>
    <recommendedName>
        <fullName evidence="1">Reverse transcriptase domain-containing protein</fullName>
    </recommendedName>
</protein>
<evidence type="ECO:0000259" key="1">
    <source>
        <dbReference type="Pfam" id="PF00078"/>
    </source>
</evidence>
<dbReference type="PANTHER" id="PTHR24559">
    <property type="entry name" value="TRANSPOSON TY3-I GAG-POL POLYPROTEIN"/>
    <property type="match status" value="1"/>
</dbReference>
<dbReference type="InterPro" id="IPR043502">
    <property type="entry name" value="DNA/RNA_pol_sf"/>
</dbReference>
<dbReference type="Gene3D" id="3.30.70.270">
    <property type="match status" value="1"/>
</dbReference>
<dbReference type="Gene3D" id="2.40.70.10">
    <property type="entry name" value="Acid Proteases"/>
    <property type="match status" value="1"/>
</dbReference>
<dbReference type="CDD" id="cd00303">
    <property type="entry name" value="retropepsin_like"/>
    <property type="match status" value="1"/>
</dbReference>
<dbReference type="InterPro" id="IPR043128">
    <property type="entry name" value="Rev_trsase/Diguanyl_cyclase"/>
</dbReference>
<dbReference type="InterPro" id="IPR021109">
    <property type="entry name" value="Peptidase_aspartic_dom_sf"/>
</dbReference>
<dbReference type="InterPro" id="IPR000477">
    <property type="entry name" value="RT_dom"/>
</dbReference>
<dbReference type="GeneID" id="140009620"/>
<dbReference type="Pfam" id="PF00078">
    <property type="entry name" value="RVT_1"/>
    <property type="match status" value="1"/>
</dbReference>